<dbReference type="Gene3D" id="2.20.200.10">
    <property type="entry name" value="Outer membrane efflux proteins (OEP)"/>
    <property type="match status" value="1"/>
</dbReference>
<evidence type="ECO:0000256" key="3">
    <source>
        <dbReference type="SAM" id="Coils"/>
    </source>
</evidence>
<protein>
    <submittedName>
        <fullName evidence="4">Outer membrane protein OprM</fullName>
    </submittedName>
</protein>
<evidence type="ECO:0000313" key="4">
    <source>
        <dbReference type="EMBL" id="CAG2138832.1"/>
    </source>
</evidence>
<dbReference type="EMBL" id="CAJPUY010000006">
    <property type="protein sequence ID" value="CAG2138832.1"/>
    <property type="molecule type" value="Genomic_DNA"/>
</dbReference>
<dbReference type="AlphaFoldDB" id="A0A916ITV2"/>
<comment type="similarity">
    <text evidence="1 2">Belongs to the outer membrane factor (OMF) (TC 1.B.17) family.</text>
</comment>
<keyword evidence="2" id="KW-0449">Lipoprotein</keyword>
<comment type="caution">
    <text evidence="4">The sequence shown here is derived from an EMBL/GenBank/DDBJ whole genome shotgun (WGS) entry which is preliminary data.</text>
</comment>
<organism evidence="4 5">
    <name type="scientific">Cupriavidus yeoncheonensis</name>
    <dbReference type="NCBI Taxonomy" id="1462994"/>
    <lineage>
        <taxon>Bacteria</taxon>
        <taxon>Pseudomonadati</taxon>
        <taxon>Pseudomonadota</taxon>
        <taxon>Betaproteobacteria</taxon>
        <taxon>Burkholderiales</taxon>
        <taxon>Burkholderiaceae</taxon>
        <taxon>Cupriavidus</taxon>
    </lineage>
</organism>
<accession>A0A916ITV2</accession>
<evidence type="ECO:0000256" key="1">
    <source>
        <dbReference type="ARBA" id="ARBA00007613"/>
    </source>
</evidence>
<keyword evidence="3" id="KW-0175">Coiled coil</keyword>
<dbReference type="SUPFAM" id="SSF56954">
    <property type="entry name" value="Outer membrane efflux proteins (OEP)"/>
    <property type="match status" value="1"/>
</dbReference>
<feature type="coiled-coil region" evidence="3">
    <location>
        <begin position="248"/>
        <end position="275"/>
    </location>
</feature>
<gene>
    <name evidence="4" type="primary">oprM_5</name>
    <name evidence="4" type="ORF">LMG31506_02020</name>
</gene>
<keyword evidence="5" id="KW-1185">Reference proteome</keyword>
<keyword evidence="2" id="KW-0564">Palmitate</keyword>
<evidence type="ECO:0000256" key="2">
    <source>
        <dbReference type="RuleBase" id="RU362097"/>
    </source>
</evidence>
<sequence length="510" mass="53303">MAAPDIMLMTPMKESHEKRAGWQGQPARAAVRMLAAGLLALIAGCAAAPPYRPPAIDLPAAYKEAGASPAHPGGPDAIAPDWWRGYGDDTLDSLEGRIEVSSQALRKAVALLQDARAQARAARSAYFPTVTAGTAFSRSRVSENVVGRSLAGKTTNDYLLGLGASWEPDLFGRIGGTVDAAEARAQASAEDVAAVRLGLQAELAVDYFGVRSLDREAALLQQTIDAYTSVLDLVTNRYRGGIATEGDVAQARAQLESTRAQLSDLRLNRTQLEHAMATLVGEPASRFTLARAAGAGSQELLPAVPAALPSQLLERRPDIAAAERRVAAANAQIGVARAAFFPSLMLTLGGGLESSSLASWLTAPSRFWAIGPALAGTLLDGGRRQAGEDSARAQFDASAADYRAAVLRAVQEVEDGYAATQALHDEASSQQIASQASARALAIGLDRYRKGAVAYLDVNILQAASLSSDRALENVHRRQLAASVGLVRALGGGWEGAVDIGQAASPGVPR</sequence>
<dbReference type="InterPro" id="IPR003423">
    <property type="entry name" value="OMP_efflux"/>
</dbReference>
<dbReference type="NCBIfam" id="TIGR01845">
    <property type="entry name" value="outer_NodT"/>
    <property type="match status" value="1"/>
</dbReference>
<keyword evidence="2" id="KW-0472">Membrane</keyword>
<proteinExistence type="inferred from homology"/>
<dbReference type="Pfam" id="PF02321">
    <property type="entry name" value="OEP"/>
    <property type="match status" value="2"/>
</dbReference>
<dbReference type="GO" id="GO:0005886">
    <property type="term" value="C:plasma membrane"/>
    <property type="evidence" value="ECO:0007669"/>
    <property type="project" value="UniProtKB-SubCell"/>
</dbReference>
<reference evidence="4" key="1">
    <citation type="submission" date="2021-03" db="EMBL/GenBank/DDBJ databases">
        <authorList>
            <person name="Peeters C."/>
        </authorList>
    </citation>
    <scope>NUCLEOTIDE SEQUENCE</scope>
    <source>
        <strain evidence="4">LMG 31506</strain>
    </source>
</reference>
<keyword evidence="2" id="KW-1134">Transmembrane beta strand</keyword>
<dbReference type="Proteomes" id="UP000672934">
    <property type="component" value="Unassembled WGS sequence"/>
</dbReference>
<comment type="subcellular location">
    <subcellularLocation>
        <location evidence="2">Cell membrane</location>
        <topology evidence="2">Lipid-anchor</topology>
    </subcellularLocation>
</comment>
<dbReference type="Gene3D" id="1.20.1600.10">
    <property type="entry name" value="Outer membrane efflux proteins (OEP)"/>
    <property type="match status" value="1"/>
</dbReference>
<dbReference type="GO" id="GO:0015562">
    <property type="term" value="F:efflux transmembrane transporter activity"/>
    <property type="evidence" value="ECO:0007669"/>
    <property type="project" value="InterPro"/>
</dbReference>
<evidence type="ECO:0000313" key="5">
    <source>
        <dbReference type="Proteomes" id="UP000672934"/>
    </source>
</evidence>
<keyword evidence="2" id="KW-0812">Transmembrane</keyword>
<dbReference type="PANTHER" id="PTHR30203">
    <property type="entry name" value="OUTER MEMBRANE CATION EFFLUX PROTEIN"/>
    <property type="match status" value="1"/>
</dbReference>
<name>A0A916ITV2_9BURK</name>
<dbReference type="InterPro" id="IPR010131">
    <property type="entry name" value="MdtP/NodT-like"/>
</dbReference>
<dbReference type="PANTHER" id="PTHR30203:SF33">
    <property type="entry name" value="BLR4455 PROTEIN"/>
    <property type="match status" value="1"/>
</dbReference>